<proteinExistence type="predicted"/>
<protein>
    <submittedName>
        <fullName evidence="2">Uncharacterized protein</fullName>
    </submittedName>
</protein>
<feature type="region of interest" description="Disordered" evidence="1">
    <location>
        <begin position="139"/>
        <end position="182"/>
    </location>
</feature>
<organism evidence="2 3">
    <name type="scientific">Colletotrichum melonis</name>
    <dbReference type="NCBI Taxonomy" id="1209925"/>
    <lineage>
        <taxon>Eukaryota</taxon>
        <taxon>Fungi</taxon>
        <taxon>Dikarya</taxon>
        <taxon>Ascomycota</taxon>
        <taxon>Pezizomycotina</taxon>
        <taxon>Sordariomycetes</taxon>
        <taxon>Hypocreomycetidae</taxon>
        <taxon>Glomerellales</taxon>
        <taxon>Glomerellaceae</taxon>
        <taxon>Colletotrichum</taxon>
        <taxon>Colletotrichum acutatum species complex</taxon>
    </lineage>
</organism>
<evidence type="ECO:0000256" key="1">
    <source>
        <dbReference type="SAM" id="MobiDB-lite"/>
    </source>
</evidence>
<evidence type="ECO:0000313" key="3">
    <source>
        <dbReference type="Proteomes" id="UP001239795"/>
    </source>
</evidence>
<dbReference type="Proteomes" id="UP001239795">
    <property type="component" value="Unassembled WGS sequence"/>
</dbReference>
<reference evidence="2 3" key="1">
    <citation type="submission" date="2016-10" db="EMBL/GenBank/DDBJ databases">
        <title>The genome sequence of Colletotrichum fioriniae PJ7.</title>
        <authorList>
            <person name="Baroncelli R."/>
        </authorList>
    </citation>
    <scope>NUCLEOTIDE SEQUENCE [LARGE SCALE GENOMIC DNA]</scope>
    <source>
        <strain evidence="2">Col 31</strain>
    </source>
</reference>
<keyword evidence="3" id="KW-1185">Reference proteome</keyword>
<comment type="caution">
    <text evidence="2">The sequence shown here is derived from an EMBL/GenBank/DDBJ whole genome shotgun (WGS) entry which is preliminary data.</text>
</comment>
<dbReference type="EMBL" id="MLGG01000035">
    <property type="protein sequence ID" value="KAK1453097.1"/>
    <property type="molecule type" value="Genomic_DNA"/>
</dbReference>
<dbReference type="AlphaFoldDB" id="A0AAI9U9V1"/>
<gene>
    <name evidence="2" type="ORF">CMEL01_04756</name>
</gene>
<sequence length="182" mass="20393">MCLGGLSVLCTTIKRRLLSRSFKVSGRVIERLRRRWQDADGKTPAPSKSQKFPIFSVTLRRFTRRKYAGSNLIGGLRTSVNPDDHIQLTPSTLDNVSRSLPSLFLSTSLPSWFALNPAHENACPESTQITAARNVERTNMNRDLDPVSPTHDNSGATRAGEERVRPETQPPRVRRLDTGREV</sequence>
<accession>A0AAI9U9V1</accession>
<evidence type="ECO:0000313" key="2">
    <source>
        <dbReference type="EMBL" id="KAK1453097.1"/>
    </source>
</evidence>
<name>A0AAI9U9V1_9PEZI</name>